<comment type="caution">
    <text evidence="1">The sequence shown here is derived from an EMBL/GenBank/DDBJ whole genome shotgun (WGS) entry which is preliminary data.</text>
</comment>
<evidence type="ECO:0000313" key="2">
    <source>
        <dbReference type="Proteomes" id="UP000006008"/>
    </source>
</evidence>
<gene>
    <name evidence="1" type="ORF">HMPREF9450_01968</name>
</gene>
<keyword evidence="2" id="KW-1185">Reference proteome</keyword>
<dbReference type="STRING" id="742725.HMPREF9450_01968"/>
<dbReference type="AlphaFoldDB" id="G5HBF3"/>
<accession>G5HBF3</accession>
<reference evidence="1 2" key="1">
    <citation type="submission" date="2011-08" db="EMBL/GenBank/DDBJ databases">
        <title>The Genome Sequence of Alistipes indistinctus YIT 12060.</title>
        <authorList>
            <consortium name="The Broad Institute Genome Sequencing Platform"/>
            <person name="Earl A."/>
            <person name="Ward D."/>
            <person name="Feldgarden M."/>
            <person name="Gevers D."/>
            <person name="Morotomi M."/>
            <person name="Young S.K."/>
            <person name="Zeng Q."/>
            <person name="Gargeya S."/>
            <person name="Fitzgerald M."/>
            <person name="Haas B."/>
            <person name="Abouelleil A."/>
            <person name="Alvarado L."/>
            <person name="Arachchi H.M."/>
            <person name="Berlin A."/>
            <person name="Brown A."/>
            <person name="Chapman S.B."/>
            <person name="Chen Z."/>
            <person name="Dunbar C."/>
            <person name="Freedman E."/>
            <person name="Gearin G."/>
            <person name="Gellesch M."/>
            <person name="Goldberg J."/>
            <person name="Griggs A."/>
            <person name="Gujja S."/>
            <person name="Heiman D."/>
            <person name="Howarth C."/>
            <person name="Larson L."/>
            <person name="Lui A."/>
            <person name="MacDonald P.J.P."/>
            <person name="Montmayeur A."/>
            <person name="Murphy C."/>
            <person name="Neiman D."/>
            <person name="Pearson M."/>
            <person name="Priest M."/>
            <person name="Roberts A."/>
            <person name="Saif S."/>
            <person name="Shea T."/>
            <person name="Shenoy N."/>
            <person name="Sisk P."/>
            <person name="Stolte C."/>
            <person name="Sykes S."/>
            <person name="Wortman J."/>
            <person name="Nusbaum C."/>
            <person name="Birren B."/>
        </authorList>
    </citation>
    <scope>NUCLEOTIDE SEQUENCE [LARGE SCALE GENOMIC DNA]</scope>
    <source>
        <strain evidence="1 2">YIT 12060</strain>
    </source>
</reference>
<evidence type="ECO:0000313" key="1">
    <source>
        <dbReference type="EMBL" id="EHB91919.1"/>
    </source>
</evidence>
<sequence>MKMKTKKLKGPCKQLLDDRQIDTLSRLIIEEAGNHNLERGAEHKKRILPPCAAVMIF</sequence>
<proteinExistence type="predicted"/>
<dbReference type="HOGENOM" id="CLU_2986314_0_0_10"/>
<organism evidence="1 2">
    <name type="scientific">Alistipes indistinctus YIT 12060</name>
    <dbReference type="NCBI Taxonomy" id="742725"/>
    <lineage>
        <taxon>Bacteria</taxon>
        <taxon>Pseudomonadati</taxon>
        <taxon>Bacteroidota</taxon>
        <taxon>Bacteroidia</taxon>
        <taxon>Bacteroidales</taxon>
        <taxon>Rikenellaceae</taxon>
        <taxon>Alistipes</taxon>
    </lineage>
</organism>
<protein>
    <submittedName>
        <fullName evidence="1">Uncharacterized protein</fullName>
    </submittedName>
</protein>
<dbReference type="Proteomes" id="UP000006008">
    <property type="component" value="Unassembled WGS sequence"/>
</dbReference>
<dbReference type="EMBL" id="ADLD01000013">
    <property type="protein sequence ID" value="EHB91919.1"/>
    <property type="molecule type" value="Genomic_DNA"/>
</dbReference>
<name>G5HBF3_9BACT</name>